<evidence type="ECO:0000313" key="5">
    <source>
        <dbReference type="Proteomes" id="UP000007797"/>
    </source>
</evidence>
<dbReference type="EMBL" id="GL883013">
    <property type="protein sequence ID" value="EGG20034.1"/>
    <property type="molecule type" value="Genomic_DNA"/>
</dbReference>
<feature type="transmembrane region" description="Helical" evidence="2">
    <location>
        <begin position="99"/>
        <end position="118"/>
    </location>
</feature>
<evidence type="ECO:0000259" key="3">
    <source>
        <dbReference type="PROSITE" id="PS50011"/>
    </source>
</evidence>
<dbReference type="GO" id="GO:0005737">
    <property type="term" value="C:cytoplasm"/>
    <property type="evidence" value="ECO:0007669"/>
    <property type="project" value="TreeGrafter"/>
</dbReference>
<dbReference type="Proteomes" id="UP000007797">
    <property type="component" value="Unassembled WGS sequence"/>
</dbReference>
<dbReference type="GeneID" id="14872321"/>
<dbReference type="GO" id="GO:0005524">
    <property type="term" value="F:ATP binding"/>
    <property type="evidence" value="ECO:0007669"/>
    <property type="project" value="InterPro"/>
</dbReference>
<dbReference type="PANTHER" id="PTHR24361">
    <property type="entry name" value="MITOGEN-ACTIVATED KINASE KINASE KINASE"/>
    <property type="match status" value="1"/>
</dbReference>
<keyword evidence="5" id="KW-1185">Reference proteome</keyword>
<dbReference type="Gene3D" id="3.30.200.20">
    <property type="entry name" value="Phosphorylase Kinase, domain 1"/>
    <property type="match status" value="1"/>
</dbReference>
<dbReference type="STRING" id="1054147.F4PVM0"/>
<organism evidence="4 5">
    <name type="scientific">Cavenderia fasciculata</name>
    <name type="common">Slime mold</name>
    <name type="synonym">Dictyostelium fasciculatum</name>
    <dbReference type="NCBI Taxonomy" id="261658"/>
    <lineage>
        <taxon>Eukaryota</taxon>
        <taxon>Amoebozoa</taxon>
        <taxon>Evosea</taxon>
        <taxon>Eumycetozoa</taxon>
        <taxon>Dictyostelia</taxon>
        <taxon>Acytosteliales</taxon>
        <taxon>Cavenderiaceae</taxon>
        <taxon>Cavenderia</taxon>
    </lineage>
</organism>
<dbReference type="PROSITE" id="PS00108">
    <property type="entry name" value="PROTEIN_KINASE_ST"/>
    <property type="match status" value="1"/>
</dbReference>
<sequence length="694" mass="78923">MDILTLLLMIAYAFMGLLALTSVCIELIYHRAKWNSLKMFFYSIFFLHNLCRAIVLGWDMNQVESDEFSSISVSSSAAASSSSTALLDNSGGIQFYTNFPALIFISYVGLIALQMIQFSTSDTVSLTHPDGRFRENNWFWVKWGSNILITLNLVMYFTAFLLFGIAERNNATSKSSGVVVELLEYFFFSNLLIVLFCHCLVLYKTFWRFQNIFGLKLNILHISLILLLAARSILLLLNPSSINISFTLVHASRTKAILSFVYYLIGEIMPSLSILTIEFLLPYHDESYTPLGNNEESWKVKSMQKIRKINNGGSGAIVYQCRLTLNDGRIENLAAKVMSKRDSQPIEIQKIRNEIAIYQTVHCSHILRYYSYQDQEELVLYLEYMPYTLEQYIIARSVCENRVGLESFLTHIDRYASNSANAPGRPYYLTFTEFIQLFHSISMALNYLHKCNIIHRDVKPGNIFVSLTASSQLSECKIGDFDNSTKLPTNSLLSSVSGGGGGNGSGSYQNNSYGSGGGSYSKLLGGGNSNNNNSNNSNNNYTNGNNSNNNNNNKENCTIENGMFTSFYIDDKINRNHSSNNNNNIYQNGIINPIDNCNDYDPYFKLDIYNFGITMYNVLTLNIEQNLSAYNPRSQLKTPMLPKLPYIGEWPQWNEISSLYQHCTHENYRDRPSAEEVMFRLDQIRTFGRRDQNI</sequence>
<dbReference type="InterPro" id="IPR000719">
    <property type="entry name" value="Prot_kinase_dom"/>
</dbReference>
<feature type="domain" description="Protein kinase" evidence="3">
    <location>
        <begin position="303"/>
        <end position="687"/>
    </location>
</feature>
<feature type="transmembrane region" description="Helical" evidence="2">
    <location>
        <begin position="6"/>
        <end position="28"/>
    </location>
</feature>
<keyword evidence="2" id="KW-0812">Transmembrane</keyword>
<feature type="region of interest" description="Disordered" evidence="1">
    <location>
        <begin position="524"/>
        <end position="556"/>
    </location>
</feature>
<proteinExistence type="predicted"/>
<keyword evidence="2" id="KW-1133">Transmembrane helix</keyword>
<dbReference type="OrthoDB" id="18017at2759"/>
<feature type="transmembrane region" description="Helical" evidence="2">
    <location>
        <begin position="139"/>
        <end position="165"/>
    </location>
</feature>
<dbReference type="InterPro" id="IPR053235">
    <property type="entry name" value="Ser_Thr_kinase"/>
</dbReference>
<dbReference type="GO" id="GO:0004674">
    <property type="term" value="F:protein serine/threonine kinase activity"/>
    <property type="evidence" value="ECO:0007669"/>
    <property type="project" value="TreeGrafter"/>
</dbReference>
<dbReference type="CDD" id="cd00180">
    <property type="entry name" value="PKc"/>
    <property type="match status" value="1"/>
</dbReference>
<dbReference type="PROSITE" id="PS50011">
    <property type="entry name" value="PROTEIN_KINASE_DOM"/>
    <property type="match status" value="1"/>
</dbReference>
<dbReference type="InterPro" id="IPR008271">
    <property type="entry name" value="Ser/Thr_kinase_AS"/>
</dbReference>
<dbReference type="Gene3D" id="1.10.510.10">
    <property type="entry name" value="Transferase(Phosphotransferase) domain 1"/>
    <property type="match status" value="2"/>
</dbReference>
<dbReference type="KEGG" id="dfa:DFA_07150"/>
<feature type="transmembrane region" description="Helical" evidence="2">
    <location>
        <begin position="215"/>
        <end position="237"/>
    </location>
</feature>
<dbReference type="PANTHER" id="PTHR24361:SF613">
    <property type="entry name" value="NUCLEAR RECEPTOR-BINDING PROTEIN-RELATED"/>
    <property type="match status" value="1"/>
</dbReference>
<feature type="transmembrane region" description="Helical" evidence="2">
    <location>
        <begin position="40"/>
        <end position="58"/>
    </location>
</feature>
<keyword evidence="2" id="KW-0472">Membrane</keyword>
<evidence type="ECO:0000256" key="1">
    <source>
        <dbReference type="SAM" id="MobiDB-lite"/>
    </source>
</evidence>
<name>F4PVM0_CACFS</name>
<dbReference type="OMA" id="FMEYIPH"/>
<dbReference type="SUPFAM" id="SSF56112">
    <property type="entry name" value="Protein kinase-like (PK-like)"/>
    <property type="match status" value="1"/>
</dbReference>
<feature type="transmembrane region" description="Helical" evidence="2">
    <location>
        <begin position="185"/>
        <end position="203"/>
    </location>
</feature>
<evidence type="ECO:0000256" key="2">
    <source>
        <dbReference type="SAM" id="Phobius"/>
    </source>
</evidence>
<accession>F4PVM0</accession>
<gene>
    <name evidence="4" type="ORF">DFA_07150</name>
</gene>
<dbReference type="Pfam" id="PF00069">
    <property type="entry name" value="Pkinase"/>
    <property type="match status" value="1"/>
</dbReference>
<dbReference type="RefSeq" id="XP_004367017.1">
    <property type="nucleotide sequence ID" value="XM_004366960.1"/>
</dbReference>
<feature type="compositionally biased region" description="Low complexity" evidence="1">
    <location>
        <begin position="529"/>
        <end position="553"/>
    </location>
</feature>
<feature type="transmembrane region" description="Helical" evidence="2">
    <location>
        <begin position="257"/>
        <end position="281"/>
    </location>
</feature>
<dbReference type="SMART" id="SM00220">
    <property type="entry name" value="S_TKc"/>
    <property type="match status" value="1"/>
</dbReference>
<dbReference type="InterPro" id="IPR011009">
    <property type="entry name" value="Kinase-like_dom_sf"/>
</dbReference>
<evidence type="ECO:0000313" key="4">
    <source>
        <dbReference type="EMBL" id="EGG20034.1"/>
    </source>
</evidence>
<protein>
    <recommendedName>
        <fullName evidence="3">Protein kinase domain-containing protein</fullName>
    </recommendedName>
</protein>
<reference evidence="5" key="1">
    <citation type="journal article" date="2011" name="Genome Res.">
        <title>Phylogeny-wide analysis of social amoeba genomes highlights ancient origins for complex intercellular communication.</title>
        <authorList>
            <person name="Heidel A.J."/>
            <person name="Lawal H.M."/>
            <person name="Felder M."/>
            <person name="Schilde C."/>
            <person name="Helps N.R."/>
            <person name="Tunggal B."/>
            <person name="Rivero F."/>
            <person name="John U."/>
            <person name="Schleicher M."/>
            <person name="Eichinger L."/>
            <person name="Platzer M."/>
            <person name="Noegel A.A."/>
            <person name="Schaap P."/>
            <person name="Gloeckner G."/>
        </authorList>
    </citation>
    <scope>NUCLEOTIDE SEQUENCE [LARGE SCALE GENOMIC DNA]</scope>
    <source>
        <strain evidence="5">SH3</strain>
    </source>
</reference>
<dbReference type="AlphaFoldDB" id="F4PVM0"/>